<sequence>MIIPVLKGIDFVGDPKEQMNFNVRATAYISEENDKGADCFHFQVISPEYLAEFLSENNVFDGRATFIVSKFDLASLELEVNKILKDCIRPTWDEVGKAINRHLRWEYDNIEYMSSEELQTRVELDE</sequence>
<evidence type="ECO:0000313" key="2">
    <source>
        <dbReference type="Proteomes" id="UP000032534"/>
    </source>
</evidence>
<accession>A0A0D7WV20</accession>
<proteinExistence type="predicted"/>
<keyword evidence="2" id="KW-1185">Reference proteome</keyword>
<dbReference type="RefSeq" id="WP_044649114.1">
    <property type="nucleotide sequence ID" value="NZ_JTHP01000108.1"/>
</dbReference>
<reference evidence="1 2" key="1">
    <citation type="submission" date="2014-11" db="EMBL/GenBank/DDBJ databases">
        <title>Draft Genome Sequences of Paenibacillus polymyxa NRRL B-30509 and Paenibacillus terrae NRRL B-30644, Strains from a Poultry Environment that Produce Tridecaptin A and Paenicidins.</title>
        <authorList>
            <person name="van Belkum M.J."/>
            <person name="Lohans C.T."/>
            <person name="Vederas J.C."/>
        </authorList>
    </citation>
    <scope>NUCLEOTIDE SEQUENCE [LARGE SCALE GENOMIC DNA]</scope>
    <source>
        <strain evidence="1 2">NRRL B-30644</strain>
    </source>
</reference>
<dbReference type="OrthoDB" id="2923655at2"/>
<evidence type="ECO:0008006" key="3">
    <source>
        <dbReference type="Google" id="ProtNLM"/>
    </source>
</evidence>
<dbReference type="InterPro" id="IPR028964">
    <property type="entry name" value="Imm8"/>
</dbReference>
<evidence type="ECO:0000313" key="1">
    <source>
        <dbReference type="EMBL" id="KJD42568.1"/>
    </source>
</evidence>
<comment type="caution">
    <text evidence="1">The sequence shown here is derived from an EMBL/GenBank/DDBJ whole genome shotgun (WGS) entry which is preliminary data.</text>
</comment>
<gene>
    <name evidence="1" type="ORF">QD47_27525</name>
</gene>
<dbReference type="Proteomes" id="UP000032534">
    <property type="component" value="Unassembled WGS sequence"/>
</dbReference>
<protein>
    <recommendedName>
        <fullName evidence="3">Immunity protein 8</fullName>
    </recommendedName>
</protein>
<dbReference type="Pfam" id="PF15586">
    <property type="entry name" value="Imm8"/>
    <property type="match status" value="1"/>
</dbReference>
<dbReference type="PATRIC" id="fig|159743.3.peg.6130"/>
<name>A0A0D7WV20_9BACL</name>
<organism evidence="1 2">
    <name type="scientific">Paenibacillus terrae</name>
    <dbReference type="NCBI Taxonomy" id="159743"/>
    <lineage>
        <taxon>Bacteria</taxon>
        <taxon>Bacillati</taxon>
        <taxon>Bacillota</taxon>
        <taxon>Bacilli</taxon>
        <taxon>Bacillales</taxon>
        <taxon>Paenibacillaceae</taxon>
        <taxon>Paenibacillus</taxon>
    </lineage>
</organism>
<dbReference type="EMBL" id="JTHP01000108">
    <property type="protein sequence ID" value="KJD42568.1"/>
    <property type="molecule type" value="Genomic_DNA"/>
</dbReference>
<dbReference type="AlphaFoldDB" id="A0A0D7WV20"/>